<sequence>MGFVDAQRIPSGRLTAWTTNSSSAVLTSAVARCGKSAIRRRRFCCAALGDEEHTDVAPVSPSRVCVMHRGPRLTALHTLSDDIHTDNNVTALPRDVVRLDEYLSVVPGPGVLWCSLVAENFGEQGSLRVHAHTCSCAAPASFHHDNMLYTTRYVFKRSSNVVQKQGVVGLQ</sequence>
<evidence type="ECO:0000313" key="2">
    <source>
        <dbReference type="Proteomes" id="UP000814033"/>
    </source>
</evidence>
<comment type="caution">
    <text evidence="1">The sequence shown here is derived from an EMBL/GenBank/DDBJ whole genome shotgun (WGS) entry which is preliminary data.</text>
</comment>
<reference evidence="1" key="2">
    <citation type="journal article" date="2022" name="New Phytol.">
        <title>Evolutionary transition to the ectomycorrhizal habit in the genomes of a hyperdiverse lineage of mushroom-forming fungi.</title>
        <authorList>
            <person name="Looney B."/>
            <person name="Miyauchi S."/>
            <person name="Morin E."/>
            <person name="Drula E."/>
            <person name="Courty P.E."/>
            <person name="Kohler A."/>
            <person name="Kuo A."/>
            <person name="LaButti K."/>
            <person name="Pangilinan J."/>
            <person name="Lipzen A."/>
            <person name="Riley R."/>
            <person name="Andreopoulos W."/>
            <person name="He G."/>
            <person name="Johnson J."/>
            <person name="Nolan M."/>
            <person name="Tritt A."/>
            <person name="Barry K.W."/>
            <person name="Grigoriev I.V."/>
            <person name="Nagy L.G."/>
            <person name="Hibbett D."/>
            <person name="Henrissat B."/>
            <person name="Matheny P.B."/>
            <person name="Labbe J."/>
            <person name="Martin F.M."/>
        </authorList>
    </citation>
    <scope>NUCLEOTIDE SEQUENCE</scope>
    <source>
        <strain evidence="1">FP105234-sp</strain>
    </source>
</reference>
<protein>
    <submittedName>
        <fullName evidence="1">Uncharacterized protein</fullName>
    </submittedName>
</protein>
<dbReference type="Proteomes" id="UP000814033">
    <property type="component" value="Unassembled WGS sequence"/>
</dbReference>
<accession>A0ACB8RJT3</accession>
<proteinExistence type="predicted"/>
<evidence type="ECO:0000313" key="1">
    <source>
        <dbReference type="EMBL" id="KAI0043906.1"/>
    </source>
</evidence>
<name>A0ACB8RJT3_9AGAM</name>
<gene>
    <name evidence="1" type="ORF">FA95DRAFT_333367</name>
</gene>
<organism evidence="1 2">
    <name type="scientific">Auriscalpium vulgare</name>
    <dbReference type="NCBI Taxonomy" id="40419"/>
    <lineage>
        <taxon>Eukaryota</taxon>
        <taxon>Fungi</taxon>
        <taxon>Dikarya</taxon>
        <taxon>Basidiomycota</taxon>
        <taxon>Agaricomycotina</taxon>
        <taxon>Agaricomycetes</taxon>
        <taxon>Russulales</taxon>
        <taxon>Auriscalpiaceae</taxon>
        <taxon>Auriscalpium</taxon>
    </lineage>
</organism>
<reference evidence="1" key="1">
    <citation type="submission" date="2021-02" db="EMBL/GenBank/DDBJ databases">
        <authorList>
            <consortium name="DOE Joint Genome Institute"/>
            <person name="Ahrendt S."/>
            <person name="Looney B.P."/>
            <person name="Miyauchi S."/>
            <person name="Morin E."/>
            <person name="Drula E."/>
            <person name="Courty P.E."/>
            <person name="Chicoki N."/>
            <person name="Fauchery L."/>
            <person name="Kohler A."/>
            <person name="Kuo A."/>
            <person name="Labutti K."/>
            <person name="Pangilinan J."/>
            <person name="Lipzen A."/>
            <person name="Riley R."/>
            <person name="Andreopoulos W."/>
            <person name="He G."/>
            <person name="Johnson J."/>
            <person name="Barry K.W."/>
            <person name="Grigoriev I.V."/>
            <person name="Nagy L."/>
            <person name="Hibbett D."/>
            <person name="Henrissat B."/>
            <person name="Matheny P.B."/>
            <person name="Labbe J."/>
            <person name="Martin F."/>
        </authorList>
    </citation>
    <scope>NUCLEOTIDE SEQUENCE</scope>
    <source>
        <strain evidence="1">FP105234-sp</strain>
    </source>
</reference>
<dbReference type="EMBL" id="MU276000">
    <property type="protein sequence ID" value="KAI0043906.1"/>
    <property type="molecule type" value="Genomic_DNA"/>
</dbReference>
<keyword evidence="2" id="KW-1185">Reference proteome</keyword>